<name>A0ABP7NLZ0_9GAMM</name>
<evidence type="ECO:0000256" key="9">
    <source>
        <dbReference type="RuleBase" id="RU361267"/>
    </source>
</evidence>
<comment type="pathway">
    <text evidence="2">Phospholipid metabolism; CDP-diacylglycerol biosynthesis; CDP-diacylglycerol from sn-glycerol 3-phosphate: step 2/3.</text>
</comment>
<dbReference type="PANTHER" id="PTHR10434">
    <property type="entry name" value="1-ACYL-SN-GLYCEROL-3-PHOSPHATE ACYLTRANSFERASE"/>
    <property type="match status" value="1"/>
</dbReference>
<keyword evidence="9" id="KW-0594">Phospholipid biosynthesis</keyword>
<comment type="pathway">
    <text evidence="3">Lipid metabolism.</text>
</comment>
<keyword evidence="10" id="KW-1133">Transmembrane helix</keyword>
<evidence type="ECO:0000313" key="13">
    <source>
        <dbReference type="Proteomes" id="UP001501337"/>
    </source>
</evidence>
<dbReference type="SMART" id="SM00563">
    <property type="entry name" value="PlsC"/>
    <property type="match status" value="1"/>
</dbReference>
<evidence type="ECO:0000256" key="1">
    <source>
        <dbReference type="ARBA" id="ARBA00001141"/>
    </source>
</evidence>
<evidence type="ECO:0000256" key="5">
    <source>
        <dbReference type="ARBA" id="ARBA00013211"/>
    </source>
</evidence>
<dbReference type="InterPro" id="IPR004552">
    <property type="entry name" value="AGP_acyltrans"/>
</dbReference>
<keyword evidence="10" id="KW-0472">Membrane</keyword>
<evidence type="ECO:0000259" key="11">
    <source>
        <dbReference type="SMART" id="SM00563"/>
    </source>
</evidence>
<comment type="catalytic activity">
    <reaction evidence="1 9">
        <text>a 1-acyl-sn-glycero-3-phosphate + an acyl-CoA = a 1,2-diacyl-sn-glycero-3-phosphate + CoA</text>
        <dbReference type="Rhea" id="RHEA:19709"/>
        <dbReference type="ChEBI" id="CHEBI:57287"/>
        <dbReference type="ChEBI" id="CHEBI:57970"/>
        <dbReference type="ChEBI" id="CHEBI:58342"/>
        <dbReference type="ChEBI" id="CHEBI:58608"/>
        <dbReference type="EC" id="2.3.1.51"/>
    </reaction>
</comment>
<organism evidence="12 13">
    <name type="scientific">Allohahella marinimesophila</name>
    <dbReference type="NCBI Taxonomy" id="1054972"/>
    <lineage>
        <taxon>Bacteria</taxon>
        <taxon>Pseudomonadati</taxon>
        <taxon>Pseudomonadota</taxon>
        <taxon>Gammaproteobacteria</taxon>
        <taxon>Oceanospirillales</taxon>
        <taxon>Hahellaceae</taxon>
        <taxon>Allohahella</taxon>
    </lineage>
</organism>
<keyword evidence="13" id="KW-1185">Reference proteome</keyword>
<evidence type="ECO:0000256" key="6">
    <source>
        <dbReference type="ARBA" id="ARBA00016139"/>
    </source>
</evidence>
<keyword evidence="9" id="KW-0444">Lipid biosynthesis</keyword>
<keyword evidence="10" id="KW-0812">Transmembrane</keyword>
<dbReference type="SUPFAM" id="SSF69593">
    <property type="entry name" value="Glycerol-3-phosphate (1)-acyltransferase"/>
    <property type="match status" value="1"/>
</dbReference>
<reference evidence="13" key="1">
    <citation type="journal article" date="2019" name="Int. J. Syst. Evol. Microbiol.">
        <title>The Global Catalogue of Microorganisms (GCM) 10K type strain sequencing project: providing services to taxonomists for standard genome sequencing and annotation.</title>
        <authorList>
            <consortium name="The Broad Institute Genomics Platform"/>
            <consortium name="The Broad Institute Genome Sequencing Center for Infectious Disease"/>
            <person name="Wu L."/>
            <person name="Ma J."/>
        </authorList>
    </citation>
    <scope>NUCLEOTIDE SEQUENCE [LARGE SCALE GENOMIC DNA]</scope>
    <source>
        <strain evidence="13">JCM 17555</strain>
    </source>
</reference>
<dbReference type="InterPro" id="IPR002123">
    <property type="entry name" value="Plipid/glycerol_acylTrfase"/>
</dbReference>
<dbReference type="NCBIfam" id="TIGR00530">
    <property type="entry name" value="AGP_acyltrn"/>
    <property type="match status" value="1"/>
</dbReference>
<dbReference type="Pfam" id="PF01553">
    <property type="entry name" value="Acyltransferase"/>
    <property type="match status" value="1"/>
</dbReference>
<keyword evidence="7 9" id="KW-0808">Transferase</keyword>
<dbReference type="PANTHER" id="PTHR10434:SF11">
    <property type="entry name" value="1-ACYL-SN-GLYCEROL-3-PHOSPHATE ACYLTRANSFERASE"/>
    <property type="match status" value="1"/>
</dbReference>
<comment type="domain">
    <text evidence="9">The HXXXXD motif is essential for acyltransferase activity and may constitute the binding site for the phosphate moiety of the glycerol-3-phosphate.</text>
</comment>
<feature type="domain" description="Phospholipid/glycerol acyltransferase" evidence="11">
    <location>
        <begin position="66"/>
        <end position="181"/>
    </location>
</feature>
<dbReference type="EC" id="2.3.1.51" evidence="5 9"/>
<evidence type="ECO:0000256" key="4">
    <source>
        <dbReference type="ARBA" id="ARBA00008655"/>
    </source>
</evidence>
<feature type="transmembrane region" description="Helical" evidence="10">
    <location>
        <begin position="7"/>
        <end position="30"/>
    </location>
</feature>
<dbReference type="EMBL" id="BAABBO010000001">
    <property type="protein sequence ID" value="GAA3948857.1"/>
    <property type="molecule type" value="Genomic_DNA"/>
</dbReference>
<evidence type="ECO:0000256" key="2">
    <source>
        <dbReference type="ARBA" id="ARBA00004728"/>
    </source>
</evidence>
<protein>
    <recommendedName>
        <fullName evidence="6 9">1-acyl-sn-glycerol-3-phosphate acyltransferase</fullName>
        <ecNumber evidence="5 9">2.3.1.51</ecNumber>
    </recommendedName>
</protein>
<keyword evidence="9" id="KW-0443">Lipid metabolism</keyword>
<keyword evidence="8 9" id="KW-0012">Acyltransferase</keyword>
<evidence type="ECO:0000256" key="10">
    <source>
        <dbReference type="SAM" id="Phobius"/>
    </source>
</evidence>
<evidence type="ECO:0000313" key="12">
    <source>
        <dbReference type="EMBL" id="GAA3948857.1"/>
    </source>
</evidence>
<keyword evidence="9" id="KW-1208">Phospholipid metabolism</keyword>
<accession>A0ABP7NLZ0</accession>
<evidence type="ECO:0000256" key="8">
    <source>
        <dbReference type="ARBA" id="ARBA00023315"/>
    </source>
</evidence>
<evidence type="ECO:0000256" key="3">
    <source>
        <dbReference type="ARBA" id="ARBA00005189"/>
    </source>
</evidence>
<gene>
    <name evidence="12" type="ORF">GCM10022278_05090</name>
</gene>
<comment type="similarity">
    <text evidence="4 9">Belongs to the 1-acyl-sn-glycerol-3-phosphate acyltransferase family.</text>
</comment>
<evidence type="ECO:0000256" key="7">
    <source>
        <dbReference type="ARBA" id="ARBA00022679"/>
    </source>
</evidence>
<dbReference type="Proteomes" id="UP001501337">
    <property type="component" value="Unassembled WGS sequence"/>
</dbReference>
<sequence>MLFSIRMLLLSVHFIVASLVGLIVCLFRPFNPDNSRIAGRLYASLALPIMGVRLKADPLPTRATPCVYVANHQSNYDLFIMGGLIAPRTVSLGKKSLKWVPLFGQLYWLSGNVLIDRGNVMRSRQSMLKTTETLRHRNTSIWFFAEGTRNPSGELLPFKKGAFQMAIAAGVPIVPVCASSYMKHIDLNRWNSGRILLDSLPEIPTAGLTAEDVPALLAQCQTQMQQRIRELDSQVA</sequence>
<comment type="caution">
    <text evidence="12">The sequence shown here is derived from an EMBL/GenBank/DDBJ whole genome shotgun (WGS) entry which is preliminary data.</text>
</comment>
<dbReference type="CDD" id="cd07989">
    <property type="entry name" value="LPLAT_AGPAT-like"/>
    <property type="match status" value="1"/>
</dbReference>
<proteinExistence type="inferred from homology"/>
<dbReference type="RefSeq" id="WP_344802956.1">
    <property type="nucleotide sequence ID" value="NZ_BAABBO010000001.1"/>
</dbReference>